<dbReference type="GO" id="GO:0000122">
    <property type="term" value="P:negative regulation of transcription by RNA polymerase II"/>
    <property type="evidence" value="ECO:0007669"/>
    <property type="project" value="TreeGrafter"/>
</dbReference>
<evidence type="ECO:0000259" key="9">
    <source>
        <dbReference type="Pfam" id="PF08790"/>
    </source>
</evidence>
<dbReference type="GO" id="GO:0003677">
    <property type="term" value="F:DNA binding"/>
    <property type="evidence" value="ECO:0007669"/>
    <property type="project" value="InterPro"/>
</dbReference>
<keyword evidence="4 7" id="KW-0863">Zinc-finger</keyword>
<dbReference type="OrthoDB" id="5617at2759"/>
<evidence type="ECO:0000256" key="8">
    <source>
        <dbReference type="SAM" id="MobiDB-lite"/>
    </source>
</evidence>
<evidence type="ECO:0000313" key="11">
    <source>
        <dbReference type="Proteomes" id="UP000324585"/>
    </source>
</evidence>
<evidence type="ECO:0000256" key="7">
    <source>
        <dbReference type="PROSITE-ProRule" id="PRU01145"/>
    </source>
</evidence>
<evidence type="ECO:0000256" key="6">
    <source>
        <dbReference type="ARBA" id="ARBA00023242"/>
    </source>
</evidence>
<accession>A0A5J4YL35</accession>
<reference evidence="11" key="1">
    <citation type="journal article" date="2019" name="Nat. Commun.">
        <title>Expansion of phycobilisome linker gene families in mesophilic red algae.</title>
        <authorList>
            <person name="Lee J."/>
            <person name="Kim D."/>
            <person name="Bhattacharya D."/>
            <person name="Yoon H.S."/>
        </authorList>
    </citation>
    <scope>NUCLEOTIDE SEQUENCE [LARGE SCALE GENOMIC DNA]</scope>
    <source>
        <strain evidence="11">CCMP 1328</strain>
    </source>
</reference>
<sequence length="223" mass="24046">MPSFSCGKCQGVFKKPKVQAHMASCRPRAVACLDCSAEFSFDRVKEHTACITEAEKYEGPAAAMRARSNSQAFCASCSLVLNGAVHAEQHYASKKHRAAERRASQQAHAASGSEKAASKAASGAIQSSLKEDTQHGRQNGVASAKAGTSTVMPHIEKYIAKKTSKGKRSLKIAKLERSVLRKMQKSKDESLESLPIRDALADYVARSSNMSLRSDTVEIKDTA</sequence>
<name>A0A5J4YL35_PORPP</name>
<comment type="subcellular location">
    <subcellularLocation>
        <location evidence="1">Nucleus</location>
    </subcellularLocation>
</comment>
<dbReference type="OMA" id="HITCITE"/>
<dbReference type="PANTHER" id="PTHR13100:SF10">
    <property type="entry name" value="CELL GROWTH-REGULATING NUCLEOLAR PROTEIN"/>
    <property type="match status" value="1"/>
</dbReference>
<keyword evidence="11" id="KW-1185">Reference proteome</keyword>
<evidence type="ECO:0000256" key="3">
    <source>
        <dbReference type="ARBA" id="ARBA00022737"/>
    </source>
</evidence>
<keyword evidence="2" id="KW-0479">Metal-binding</keyword>
<evidence type="ECO:0000256" key="2">
    <source>
        <dbReference type="ARBA" id="ARBA00022723"/>
    </source>
</evidence>
<evidence type="ECO:0000256" key="1">
    <source>
        <dbReference type="ARBA" id="ARBA00004123"/>
    </source>
</evidence>
<dbReference type="PROSITE" id="PS51804">
    <property type="entry name" value="ZF_C2HC_LYAR"/>
    <property type="match status" value="1"/>
</dbReference>
<dbReference type="AlphaFoldDB" id="A0A5J4YL35"/>
<keyword evidence="3" id="KW-0677">Repeat</keyword>
<dbReference type="InterPro" id="IPR014898">
    <property type="entry name" value="Znf_C2H2_LYAR"/>
</dbReference>
<dbReference type="Gene3D" id="3.30.1490.490">
    <property type="match status" value="1"/>
</dbReference>
<dbReference type="GO" id="GO:0005730">
    <property type="term" value="C:nucleolus"/>
    <property type="evidence" value="ECO:0007669"/>
    <property type="project" value="TreeGrafter"/>
</dbReference>
<feature type="compositionally biased region" description="Polar residues" evidence="8">
    <location>
        <begin position="136"/>
        <end position="147"/>
    </location>
</feature>
<evidence type="ECO:0000313" key="10">
    <source>
        <dbReference type="EMBL" id="KAA8491157.1"/>
    </source>
</evidence>
<feature type="compositionally biased region" description="Low complexity" evidence="8">
    <location>
        <begin position="106"/>
        <end position="128"/>
    </location>
</feature>
<protein>
    <submittedName>
        <fullName evidence="10">UBP1-associated proteins 1C</fullName>
    </submittedName>
</protein>
<dbReference type="Proteomes" id="UP000324585">
    <property type="component" value="Unassembled WGS sequence"/>
</dbReference>
<proteinExistence type="predicted"/>
<dbReference type="Gene3D" id="3.30.160.60">
    <property type="entry name" value="Classic Zinc Finger"/>
    <property type="match status" value="1"/>
</dbReference>
<gene>
    <name evidence="10" type="ORF">FVE85_9452</name>
</gene>
<dbReference type="SUPFAM" id="SSF57667">
    <property type="entry name" value="beta-beta-alpha zinc fingers"/>
    <property type="match status" value="2"/>
</dbReference>
<evidence type="ECO:0000256" key="5">
    <source>
        <dbReference type="ARBA" id="ARBA00022833"/>
    </source>
</evidence>
<dbReference type="GO" id="GO:0006364">
    <property type="term" value="P:rRNA processing"/>
    <property type="evidence" value="ECO:0007669"/>
    <property type="project" value="TreeGrafter"/>
</dbReference>
<dbReference type="GO" id="GO:0008270">
    <property type="term" value="F:zinc ion binding"/>
    <property type="evidence" value="ECO:0007669"/>
    <property type="project" value="UniProtKB-KW"/>
</dbReference>
<keyword evidence="6" id="KW-0539">Nucleus</keyword>
<dbReference type="EMBL" id="VRMN01000015">
    <property type="protein sequence ID" value="KAA8491157.1"/>
    <property type="molecule type" value="Genomic_DNA"/>
</dbReference>
<evidence type="ECO:0000256" key="4">
    <source>
        <dbReference type="ARBA" id="ARBA00022771"/>
    </source>
</evidence>
<dbReference type="Pfam" id="PF08790">
    <property type="entry name" value="zf-LYAR"/>
    <property type="match status" value="1"/>
</dbReference>
<organism evidence="10 11">
    <name type="scientific">Porphyridium purpureum</name>
    <name type="common">Red alga</name>
    <name type="synonym">Porphyridium cruentum</name>
    <dbReference type="NCBI Taxonomy" id="35688"/>
    <lineage>
        <taxon>Eukaryota</taxon>
        <taxon>Rhodophyta</taxon>
        <taxon>Bangiophyceae</taxon>
        <taxon>Porphyridiales</taxon>
        <taxon>Porphyridiaceae</taxon>
        <taxon>Porphyridium</taxon>
    </lineage>
</organism>
<feature type="region of interest" description="Disordered" evidence="8">
    <location>
        <begin position="94"/>
        <end position="147"/>
    </location>
</feature>
<dbReference type="InterPro" id="IPR036236">
    <property type="entry name" value="Znf_C2H2_sf"/>
</dbReference>
<dbReference type="InterPro" id="IPR039999">
    <property type="entry name" value="LYAR"/>
</dbReference>
<keyword evidence="5" id="KW-0862">Zinc</keyword>
<comment type="caution">
    <text evidence="10">The sequence shown here is derived from an EMBL/GenBank/DDBJ whole genome shotgun (WGS) entry which is preliminary data.</text>
</comment>
<dbReference type="PANTHER" id="PTHR13100">
    <property type="entry name" value="CELL GROWTH-REGULATING NUCLEOLAR PROTEIN LYAR"/>
    <property type="match status" value="1"/>
</dbReference>
<feature type="domain" description="Zinc finger C2H2 LYAR-type" evidence="9">
    <location>
        <begin position="31"/>
        <end position="57"/>
    </location>
</feature>